<reference evidence="2" key="1">
    <citation type="submission" date="2018-02" db="EMBL/GenBank/DDBJ databases">
        <authorList>
            <person name="Clavel T."/>
            <person name="Strowig T."/>
        </authorList>
    </citation>
    <scope>NUCLEOTIDE SEQUENCE [LARGE SCALE GENOMIC DNA]</scope>
    <source>
        <strain evidence="2">DSM 103720</strain>
    </source>
</reference>
<evidence type="ECO:0000313" key="2">
    <source>
        <dbReference type="Proteomes" id="UP000244905"/>
    </source>
</evidence>
<dbReference type="Pfam" id="PF19614">
    <property type="entry name" value="DUF6119"/>
    <property type="match status" value="1"/>
</dbReference>
<dbReference type="AlphaFoldDB" id="A0A2V1IP08"/>
<dbReference type="InterPro" id="IPR026487">
    <property type="entry name" value="CHP04141"/>
</dbReference>
<dbReference type="NCBIfam" id="TIGR04141">
    <property type="entry name" value="TIGR04141 family sporadically distributed protein"/>
    <property type="match status" value="1"/>
</dbReference>
<dbReference type="EMBL" id="PUEC01000020">
    <property type="protein sequence ID" value="PWB01531.1"/>
    <property type="molecule type" value="Genomic_DNA"/>
</dbReference>
<gene>
    <name evidence="1" type="ORF">C5O23_09195</name>
</gene>
<protein>
    <submittedName>
        <fullName evidence="1">Sporadically distributed protein, TIGR04141 family</fullName>
    </submittedName>
</protein>
<dbReference type="Proteomes" id="UP000244905">
    <property type="component" value="Unassembled WGS sequence"/>
</dbReference>
<organism evidence="1 2">
    <name type="scientific">Duncaniella muris</name>
    <dbReference type="NCBI Taxonomy" id="2094150"/>
    <lineage>
        <taxon>Bacteria</taxon>
        <taxon>Pseudomonadati</taxon>
        <taxon>Bacteroidota</taxon>
        <taxon>Bacteroidia</taxon>
        <taxon>Bacteroidales</taxon>
        <taxon>Muribaculaceae</taxon>
        <taxon>Duncaniella</taxon>
    </lineage>
</organism>
<accession>A0A2V1IP08</accession>
<keyword evidence="2" id="KW-1185">Reference proteome</keyword>
<sequence>MVRSRGIHQTDKLTSIPYLARYLLSSKHVLTPFLIHTSIMAKSRNFSVYLLKREFNADNALKDEINLTRLTENDTKIPEGGVMYVGQSPIKQPWWKEYWGINQELKQSSASAIVFLPVNDRWFAITFGASYHNLKEKAYEYDFGIRTTLNSLDPEKIKSTDLLIPETAKRQRIQIPNASNLTYFDFNKDESIVKRLTGAVKDEYADLIRNATGSSNLRFATVCEPDELIDLCSRLLEIYSRTDYEESFPDLQNITPIKDPDLIASLETKLLEEYRDCTPNLTLAIPEIVDYTTNYKFKYRGASRMSEEYDDVFIGNYRNYLTERGVEVNDVSLFNKHTLNVFDENGQLLRSYSIYKSLLFDCTLNGKTYHLCEGSWYEISSDFMAKLKAELDPVFIDHHDVLCECNKKLEGDYNIEASNLASAELEVCCLDKTSIAPQGQKDVEPCDLIALNGENAELMHNKISTRSSMLSHLFNQGVNSVILLMQNNESKVKLNDLVESENLRERINRDNFHVTYGIISNKRRDMKSDALPIFSRISLLRCVRNLKLMRVPVSVYLIKDNVDRKHLNDD</sequence>
<name>A0A2V1IP08_9BACT</name>
<evidence type="ECO:0000313" key="1">
    <source>
        <dbReference type="EMBL" id="PWB01531.1"/>
    </source>
</evidence>
<proteinExistence type="predicted"/>
<comment type="caution">
    <text evidence="1">The sequence shown here is derived from an EMBL/GenBank/DDBJ whole genome shotgun (WGS) entry which is preliminary data.</text>
</comment>